<feature type="transmembrane region" description="Helical" evidence="1">
    <location>
        <begin position="396"/>
        <end position="414"/>
    </location>
</feature>
<feature type="transmembrane region" description="Helical" evidence="1">
    <location>
        <begin position="237"/>
        <end position="259"/>
    </location>
</feature>
<feature type="transmembrane region" description="Helical" evidence="1">
    <location>
        <begin position="265"/>
        <end position="284"/>
    </location>
</feature>
<keyword evidence="1" id="KW-0812">Transmembrane</keyword>
<feature type="transmembrane region" description="Helical" evidence="1">
    <location>
        <begin position="503"/>
        <end position="523"/>
    </location>
</feature>
<dbReference type="Proteomes" id="UP001582793">
    <property type="component" value="Unassembled WGS sequence"/>
</dbReference>
<keyword evidence="3" id="KW-1185">Reference proteome</keyword>
<keyword evidence="1" id="KW-1133">Transmembrane helix</keyword>
<feature type="transmembrane region" description="Helical" evidence="1">
    <location>
        <begin position="291"/>
        <end position="310"/>
    </location>
</feature>
<dbReference type="RefSeq" id="WP_375736347.1">
    <property type="nucleotide sequence ID" value="NZ_JBCGDC010000127.1"/>
</dbReference>
<feature type="transmembrane region" description="Helical" evidence="1">
    <location>
        <begin position="477"/>
        <end position="496"/>
    </location>
</feature>
<gene>
    <name evidence="2" type="ORF">AAFH96_29270</name>
</gene>
<feature type="transmembrane region" description="Helical" evidence="1">
    <location>
        <begin position="316"/>
        <end position="334"/>
    </location>
</feature>
<feature type="transmembrane region" description="Helical" evidence="1">
    <location>
        <begin position="170"/>
        <end position="188"/>
    </location>
</feature>
<feature type="transmembrane region" description="Helical" evidence="1">
    <location>
        <begin position="341"/>
        <end position="362"/>
    </location>
</feature>
<feature type="transmembrane region" description="Helical" evidence="1">
    <location>
        <begin position="452"/>
        <end position="471"/>
    </location>
</feature>
<dbReference type="EMBL" id="JBCGDC010000127">
    <property type="protein sequence ID" value="MFB6397162.1"/>
    <property type="molecule type" value="Genomic_DNA"/>
</dbReference>
<feature type="transmembrane region" description="Helical" evidence="1">
    <location>
        <begin position="118"/>
        <end position="150"/>
    </location>
</feature>
<evidence type="ECO:0000256" key="1">
    <source>
        <dbReference type="SAM" id="Phobius"/>
    </source>
</evidence>
<evidence type="ECO:0000313" key="3">
    <source>
        <dbReference type="Proteomes" id="UP001582793"/>
    </source>
</evidence>
<sequence>RPIGGLAFAAALVTWPALVVAGLAAATIAGWWQARAALLAVALLLPVPVLVRRLRPALLPYATAAVAVAVVATATAAGGGPYDEPPAVYAAVGILLLVTTALLVAWTPGRILAAAATLPLLAIAVVTVVPAVVGVLLAPYAWLGAIWSGWPSGGVPTPSRRWLVESGLDSAAPALALGVLTVAIWLAAHLLRPATAGPAAGGPAIAGPATAGPGIGKPAAVEPATAGRGIGWWQVRVRLATTAALPVGVAAVLVALTVAGTPWPVVPAVSLAAGLAYLLTAALVPVRTGAVLVAVPVGVALTGAGLAGALPTEASTIAALGLVVAGAATVGVAGRGRGGRIAGWLVAVVAGLTLAATVALAADLPLRLVALAVLGGAAVALATGTVLRIRRPAESVAVEALAHAGALVALLLSLGGIRYVAAVFTLWGVAVGVRALWAGPVPGAAFLHRRRVLVWAALGSELVAWWLLLVADRVAVLEAYSLPAAALALVAGWLAARSGLGSWSAYGPGLAAGLLPSLASVLVGDDQPMRRLLLGTGAVLVVLAGGAARRQAPVVLGGATVVLLALHELVAVWDLLPRWIFLAIGGLALIALAVTYERRRRDLARLRAAVGRMT</sequence>
<reference evidence="2 3" key="1">
    <citation type="submission" date="2024-04" db="EMBL/GenBank/DDBJ databases">
        <title>Polymorphospora sp. isolated from Baiyangdian Lake in Xiong'an New Area.</title>
        <authorList>
            <person name="Zhang X."/>
            <person name="Liu J."/>
        </authorList>
    </citation>
    <scope>NUCLEOTIDE SEQUENCE [LARGE SCALE GENOMIC DNA]</scope>
    <source>
        <strain evidence="2 3">2-325</strain>
    </source>
</reference>
<organism evidence="2 3">
    <name type="scientific">Polymorphospora lycopeni</name>
    <dbReference type="NCBI Taxonomy" id="3140240"/>
    <lineage>
        <taxon>Bacteria</taxon>
        <taxon>Bacillati</taxon>
        <taxon>Actinomycetota</taxon>
        <taxon>Actinomycetes</taxon>
        <taxon>Micromonosporales</taxon>
        <taxon>Micromonosporaceae</taxon>
        <taxon>Polymorphospora</taxon>
    </lineage>
</organism>
<comment type="caution">
    <text evidence="2">The sequence shown here is derived from an EMBL/GenBank/DDBJ whole genome shotgun (WGS) entry which is preliminary data.</text>
</comment>
<feature type="transmembrane region" description="Helical" evidence="1">
    <location>
        <begin position="579"/>
        <end position="596"/>
    </location>
</feature>
<keyword evidence="1" id="KW-0472">Membrane</keyword>
<proteinExistence type="predicted"/>
<feature type="transmembrane region" description="Helical" evidence="1">
    <location>
        <begin position="86"/>
        <end position="106"/>
    </location>
</feature>
<feature type="transmembrane region" description="Helical" evidence="1">
    <location>
        <begin position="31"/>
        <end position="51"/>
    </location>
</feature>
<feature type="transmembrane region" description="Helical" evidence="1">
    <location>
        <begin position="368"/>
        <end position="389"/>
    </location>
</feature>
<accession>A0ABV5CYT0</accession>
<feature type="non-terminal residue" evidence="2">
    <location>
        <position position="1"/>
    </location>
</feature>
<evidence type="ECO:0000313" key="2">
    <source>
        <dbReference type="EMBL" id="MFB6397162.1"/>
    </source>
</evidence>
<feature type="transmembrane region" description="Helical" evidence="1">
    <location>
        <begin position="529"/>
        <end position="547"/>
    </location>
</feature>
<name>A0ABV5CYT0_9ACTN</name>
<dbReference type="InterPro" id="IPR058062">
    <property type="entry name" value="SCO7613_C"/>
</dbReference>
<protein>
    <recommendedName>
        <fullName evidence="4">Permease</fullName>
    </recommendedName>
</protein>
<dbReference type="NCBIfam" id="NF047321">
    <property type="entry name" value="SCO7613_CTERM"/>
    <property type="match status" value="1"/>
</dbReference>
<evidence type="ECO:0008006" key="4">
    <source>
        <dbReference type="Google" id="ProtNLM"/>
    </source>
</evidence>
<feature type="transmembrane region" description="Helical" evidence="1">
    <location>
        <begin position="58"/>
        <end position="80"/>
    </location>
</feature>